<evidence type="ECO:0000313" key="1">
    <source>
        <dbReference type="EMBL" id="KAF7848522.1"/>
    </source>
</evidence>
<name>A0A8T0CNZ9_CORYI</name>
<gene>
    <name evidence="1" type="ORF">BT93_L1880</name>
</gene>
<proteinExistence type="predicted"/>
<comment type="caution">
    <text evidence="1">The sequence shown here is derived from an EMBL/GenBank/DDBJ whole genome shotgun (WGS) entry which is preliminary data.</text>
</comment>
<reference evidence="1" key="1">
    <citation type="submission" date="2020-05" db="EMBL/GenBank/DDBJ databases">
        <title>WGS assembly of Corymbia citriodora subspecies variegata.</title>
        <authorList>
            <person name="Barry K."/>
            <person name="Hundley H."/>
            <person name="Shu S."/>
            <person name="Jenkins J."/>
            <person name="Grimwood J."/>
            <person name="Baten A."/>
        </authorList>
    </citation>
    <scope>NUCLEOTIDE SEQUENCE</scope>
    <source>
        <strain evidence="1">CV2-018</strain>
    </source>
</reference>
<keyword evidence="2" id="KW-1185">Reference proteome</keyword>
<dbReference type="Proteomes" id="UP000806378">
    <property type="component" value="Unassembled WGS sequence"/>
</dbReference>
<organism evidence="1 2">
    <name type="scientific">Corymbia citriodora subsp. variegata</name>
    <dbReference type="NCBI Taxonomy" id="360336"/>
    <lineage>
        <taxon>Eukaryota</taxon>
        <taxon>Viridiplantae</taxon>
        <taxon>Streptophyta</taxon>
        <taxon>Embryophyta</taxon>
        <taxon>Tracheophyta</taxon>
        <taxon>Spermatophyta</taxon>
        <taxon>Magnoliopsida</taxon>
        <taxon>eudicotyledons</taxon>
        <taxon>Gunneridae</taxon>
        <taxon>Pentapetalae</taxon>
        <taxon>rosids</taxon>
        <taxon>malvids</taxon>
        <taxon>Myrtales</taxon>
        <taxon>Myrtaceae</taxon>
        <taxon>Myrtoideae</taxon>
        <taxon>Eucalypteae</taxon>
        <taxon>Corymbia</taxon>
    </lineage>
</organism>
<protein>
    <submittedName>
        <fullName evidence="1">Uncharacterized protein</fullName>
    </submittedName>
</protein>
<dbReference type="AlphaFoldDB" id="A0A8T0CNZ9"/>
<accession>A0A8T0CNZ9</accession>
<sequence>MLVPSNPEIAQLFSHPGFTAFSFLLPQKSNSIGSRERSNLAASHPFLGESPKREVLNLVLFQFGTRLARNLSSNCLLCFILLNCMQAWNLASRILPSWTLG</sequence>
<evidence type="ECO:0000313" key="2">
    <source>
        <dbReference type="Proteomes" id="UP000806378"/>
    </source>
</evidence>
<dbReference type="EMBL" id="MU090089">
    <property type="protein sequence ID" value="KAF7848522.1"/>
    <property type="molecule type" value="Genomic_DNA"/>
</dbReference>
<dbReference type="Gramene" id="rna-gnl|WGS:JABURB|Cocit.L1880.1">
    <property type="protein sequence ID" value="cds-KAF7848522.1"/>
    <property type="gene ID" value="gene-BT93_L1880"/>
</dbReference>